<keyword evidence="3" id="KW-1185">Reference proteome</keyword>
<evidence type="ECO:0000313" key="3">
    <source>
        <dbReference type="Proteomes" id="UP001185028"/>
    </source>
</evidence>
<dbReference type="GO" id="GO:0016787">
    <property type="term" value="F:hydrolase activity"/>
    <property type="evidence" value="ECO:0007669"/>
    <property type="project" value="UniProtKB-KW"/>
</dbReference>
<evidence type="ECO:0000256" key="1">
    <source>
        <dbReference type="SAM" id="Phobius"/>
    </source>
</evidence>
<proteinExistence type="predicted"/>
<comment type="caution">
    <text evidence="2">The sequence shown here is derived from an EMBL/GenBank/DDBJ whole genome shotgun (WGS) entry which is preliminary data.</text>
</comment>
<dbReference type="Proteomes" id="UP001185028">
    <property type="component" value="Unassembled WGS sequence"/>
</dbReference>
<accession>A0ABU1IY23</accession>
<dbReference type="Pfam" id="PF06946">
    <property type="entry name" value="Phage_holin_5_1"/>
    <property type="match status" value="1"/>
</dbReference>
<sequence length="93" mass="9672">MDKMQLVLAFASTLAVVVLALVQLVKTTVNVPKNILPLIGLVVGLLIGAAAYPFSDLELVLRLWAGGLAGLSATGLFELALSNRPGASKDVDK</sequence>
<keyword evidence="1" id="KW-0472">Membrane</keyword>
<protein>
    <submittedName>
        <fullName evidence="2">Neutral ceramidase superfamily lipid hydrolase</fullName>
    </submittedName>
</protein>
<keyword evidence="2" id="KW-0378">Hydrolase</keyword>
<dbReference type="EMBL" id="JAVDQH010000003">
    <property type="protein sequence ID" value="MDR6243128.1"/>
    <property type="molecule type" value="Genomic_DNA"/>
</dbReference>
<feature type="transmembrane region" description="Helical" evidence="1">
    <location>
        <begin position="59"/>
        <end position="81"/>
    </location>
</feature>
<keyword evidence="1" id="KW-1133">Transmembrane helix</keyword>
<organism evidence="2 3">
    <name type="scientific">Paenibacillus hunanensis</name>
    <dbReference type="NCBI Taxonomy" id="539262"/>
    <lineage>
        <taxon>Bacteria</taxon>
        <taxon>Bacillati</taxon>
        <taxon>Bacillota</taxon>
        <taxon>Bacilli</taxon>
        <taxon>Bacillales</taxon>
        <taxon>Paenibacillaceae</taxon>
        <taxon>Paenibacillus</taxon>
    </lineage>
</organism>
<reference evidence="2 3" key="1">
    <citation type="submission" date="2023-07" db="EMBL/GenBank/DDBJ databases">
        <title>Genomic Encyclopedia of Type Strains, Phase IV (KMG-IV): sequencing the most valuable type-strain genomes for metagenomic binning, comparative biology and taxonomic classification.</title>
        <authorList>
            <person name="Goeker M."/>
        </authorList>
    </citation>
    <scope>NUCLEOTIDE SEQUENCE [LARGE SCALE GENOMIC DNA]</scope>
    <source>
        <strain evidence="2 3">DSM 22170</strain>
    </source>
</reference>
<gene>
    <name evidence="2" type="ORF">JOC58_001013</name>
</gene>
<feature type="transmembrane region" description="Helical" evidence="1">
    <location>
        <begin position="34"/>
        <end position="52"/>
    </location>
</feature>
<name>A0ABU1IY23_9BACL</name>
<evidence type="ECO:0000313" key="2">
    <source>
        <dbReference type="EMBL" id="MDR6243128.1"/>
    </source>
</evidence>
<keyword evidence="1" id="KW-0812">Transmembrane</keyword>
<dbReference type="InterPro" id="IPR009708">
    <property type="entry name" value="Phage_A118_holin/antiholin"/>
</dbReference>